<dbReference type="GO" id="GO:0005506">
    <property type="term" value="F:iron ion binding"/>
    <property type="evidence" value="ECO:0007669"/>
    <property type="project" value="UniProtKB-UniRule"/>
</dbReference>
<comment type="cofactor">
    <cofactor evidence="10">
        <name>[4Fe-4S] cluster</name>
        <dbReference type="ChEBI" id="CHEBI:49883"/>
    </cofactor>
    <text evidence="10">Binds 1 [4Fe-4S] cluster. The cluster is coordinated with 3 cysteines and an exchangeable S-adenosyl-L-methionine.</text>
</comment>
<dbReference type="InterPro" id="IPR034405">
    <property type="entry name" value="F420"/>
</dbReference>
<dbReference type="PROSITE" id="PS51918">
    <property type="entry name" value="RADICAL_SAM"/>
    <property type="match status" value="1"/>
</dbReference>
<dbReference type="GO" id="GO:0051539">
    <property type="term" value="F:4 iron, 4 sulfur cluster binding"/>
    <property type="evidence" value="ECO:0007669"/>
    <property type="project" value="UniProtKB-KW"/>
</dbReference>
<dbReference type="PANTHER" id="PTHR43076">
    <property type="entry name" value="FO SYNTHASE (COFH)"/>
    <property type="match status" value="1"/>
</dbReference>
<evidence type="ECO:0000256" key="1">
    <source>
        <dbReference type="ARBA" id="ARBA00004712"/>
    </source>
</evidence>
<proteinExistence type="inferred from homology"/>
<comment type="function">
    <text evidence="10">Catalyzes the radical-mediated synthesis of 7,8-didemethyl-8-hydroxy-5-deazariboflavin (FO) from 5-amino-5-(4-hydroxybenzyl)-6-(D-ribitylimino)-5,6-dihydrouracil.</text>
</comment>
<dbReference type="NCBIfam" id="NF004884">
    <property type="entry name" value="PRK06245.1"/>
    <property type="match status" value="1"/>
</dbReference>
<protein>
    <recommendedName>
        <fullName evidence="2 10">7,8-didemethyl-8-hydroxy-5-deazariboflavin synthase</fullName>
        <ecNumber evidence="2 10">4.3.1.32</ecNumber>
    </recommendedName>
    <alternativeName>
        <fullName evidence="10">FO synthase subunit 1</fullName>
    </alternativeName>
</protein>
<accession>A0A1D8U424</accession>
<dbReference type="SFLD" id="SFLDF00294">
    <property type="entry name" value="7_8-didemethyl-8-hydroxy-5-dea"/>
    <property type="match status" value="1"/>
</dbReference>
<evidence type="ECO:0000313" key="13">
    <source>
        <dbReference type="Proteomes" id="UP000177870"/>
    </source>
</evidence>
<dbReference type="GO" id="GO:0016765">
    <property type="term" value="F:transferase activity, transferring alkyl or aryl (other than methyl) groups"/>
    <property type="evidence" value="ECO:0007669"/>
    <property type="project" value="InterPro"/>
</dbReference>
<organism evidence="12 13">
    <name type="scientific">Moorena producens PAL-8-15-08-1</name>
    <dbReference type="NCBI Taxonomy" id="1458985"/>
    <lineage>
        <taxon>Bacteria</taxon>
        <taxon>Bacillati</taxon>
        <taxon>Cyanobacteriota</taxon>
        <taxon>Cyanophyceae</taxon>
        <taxon>Coleofasciculales</taxon>
        <taxon>Coleofasciculaceae</taxon>
        <taxon>Moorena</taxon>
    </lineage>
</organism>
<comment type="similarity">
    <text evidence="10">Belongs to the radical SAM superfamily. CofG family.</text>
</comment>
<dbReference type="KEGG" id="mpro:BJP34_30945"/>
<dbReference type="PANTHER" id="PTHR43076:SF15">
    <property type="entry name" value="7,8-DIDEMETHYL-8-HYDROXY-5-DEAZARIBOFLAVIN SYNTHASE"/>
    <property type="match status" value="1"/>
</dbReference>
<evidence type="ECO:0000256" key="3">
    <source>
        <dbReference type="ARBA" id="ARBA00022485"/>
    </source>
</evidence>
<gene>
    <name evidence="10" type="primary">cofG</name>
    <name evidence="12" type="ORF">BJP34_30945</name>
</gene>
<evidence type="ECO:0000256" key="6">
    <source>
        <dbReference type="ARBA" id="ARBA00023004"/>
    </source>
</evidence>
<dbReference type="NCBIfam" id="TIGR03550">
    <property type="entry name" value="F420_cofG"/>
    <property type="match status" value="1"/>
</dbReference>
<dbReference type="Pfam" id="PF04055">
    <property type="entry name" value="Radical_SAM"/>
    <property type="match status" value="1"/>
</dbReference>
<dbReference type="InterPro" id="IPR006638">
    <property type="entry name" value="Elp3/MiaA/NifB-like_rSAM"/>
</dbReference>
<dbReference type="OrthoDB" id="9802027at2"/>
<evidence type="ECO:0000256" key="10">
    <source>
        <dbReference type="HAMAP-Rule" id="MF_01611"/>
    </source>
</evidence>
<evidence type="ECO:0000256" key="2">
    <source>
        <dbReference type="ARBA" id="ARBA00012126"/>
    </source>
</evidence>
<comment type="catalytic activity">
    <reaction evidence="9 10">
        <text>5-amino-5-(4-hydroxybenzyl)-6-(D-ribitylimino)-5,6-dihydrouracil + S-adenosyl-L-methionine = 7,8-didemethyl-8-hydroxy-5-deazariboflavin + 5'-deoxyadenosine + L-methionine + NH4(+) + H(+)</text>
        <dbReference type="Rhea" id="RHEA:55204"/>
        <dbReference type="ChEBI" id="CHEBI:15378"/>
        <dbReference type="ChEBI" id="CHEBI:17319"/>
        <dbReference type="ChEBI" id="CHEBI:28938"/>
        <dbReference type="ChEBI" id="CHEBI:57844"/>
        <dbReference type="ChEBI" id="CHEBI:59789"/>
        <dbReference type="ChEBI" id="CHEBI:59904"/>
        <dbReference type="ChEBI" id="CHEBI:85936"/>
        <dbReference type="EC" id="4.3.1.32"/>
    </reaction>
</comment>
<keyword evidence="4 10" id="KW-0949">S-adenosyl-L-methionine</keyword>
<feature type="binding site" evidence="10">
    <location>
        <position position="27"/>
    </location>
    <ligand>
        <name>[4Fe-4S] cluster</name>
        <dbReference type="ChEBI" id="CHEBI:49883"/>
        <note>4Fe-4S-S-AdoMet</note>
    </ligand>
</feature>
<dbReference type="EMBL" id="CP017599">
    <property type="protein sequence ID" value="AOX04615.1"/>
    <property type="molecule type" value="Genomic_DNA"/>
</dbReference>
<reference evidence="13" key="1">
    <citation type="submission" date="2016-10" db="EMBL/GenBank/DDBJ databases">
        <title>Comparative genomics uncovers the prolific and rare metabolic potential of the cyanobacterial genus Moorea.</title>
        <authorList>
            <person name="Leao T."/>
            <person name="Castelao G."/>
            <person name="Korobeynikov A."/>
            <person name="Monroe E.A."/>
            <person name="Podell S."/>
            <person name="Glukhov E."/>
            <person name="Allen E."/>
            <person name="Gerwick W.H."/>
            <person name="Gerwick L."/>
        </authorList>
    </citation>
    <scope>NUCLEOTIDE SEQUENCE [LARGE SCALE GENOMIC DNA]</scope>
    <source>
        <strain evidence="13">PAL-8-15-08-1</strain>
    </source>
</reference>
<name>A0A1D8U424_9CYAN</name>
<dbReference type="Proteomes" id="UP000177870">
    <property type="component" value="Chromosome"/>
</dbReference>
<comment type="subunit">
    <text evidence="10">The FO synthase complex consists of two subunits, CofG and CofH.</text>
</comment>
<dbReference type="CDD" id="cd01335">
    <property type="entry name" value="Radical_SAM"/>
    <property type="match status" value="1"/>
</dbReference>
<dbReference type="AlphaFoldDB" id="A0A1D8U424"/>
<feature type="domain" description="Radical SAM core" evidence="11">
    <location>
        <begin position="13"/>
        <end position="244"/>
    </location>
</feature>
<dbReference type="EC" id="4.3.1.32" evidence="2 10"/>
<evidence type="ECO:0000259" key="11">
    <source>
        <dbReference type="PROSITE" id="PS51918"/>
    </source>
</evidence>
<evidence type="ECO:0000256" key="7">
    <source>
        <dbReference type="ARBA" id="ARBA00023014"/>
    </source>
</evidence>
<comment type="pathway">
    <text evidence="1 10">Cofactor biosynthesis; coenzyme F0 biosynthesis.</text>
</comment>
<dbReference type="HAMAP" id="MF_01611">
    <property type="entry name" value="FO_synth_sub1"/>
    <property type="match status" value="1"/>
</dbReference>
<dbReference type="UniPathway" id="UPA00072"/>
<evidence type="ECO:0000313" key="12">
    <source>
        <dbReference type="EMBL" id="AOX04615.1"/>
    </source>
</evidence>
<dbReference type="InterPro" id="IPR019939">
    <property type="entry name" value="CofG_family"/>
</dbReference>
<keyword evidence="8 10" id="KW-0456">Lyase</keyword>
<evidence type="ECO:0000256" key="9">
    <source>
        <dbReference type="ARBA" id="ARBA00048974"/>
    </source>
</evidence>
<feature type="binding site" evidence="10">
    <location>
        <position position="34"/>
    </location>
    <ligand>
        <name>[4Fe-4S] cluster</name>
        <dbReference type="ChEBI" id="CHEBI:49883"/>
        <note>4Fe-4S-S-AdoMet</note>
    </ligand>
</feature>
<keyword evidence="6 10" id="KW-0408">Iron</keyword>
<feature type="binding site" evidence="10">
    <location>
        <position position="31"/>
    </location>
    <ligand>
        <name>[4Fe-4S] cluster</name>
        <dbReference type="ChEBI" id="CHEBI:49883"/>
        <note>4Fe-4S-S-AdoMet</note>
    </ligand>
</feature>
<sequence length="332" mass="37802">MDVFDSQSDSHIVTYSPAYTLVPTYECFNRCSYCNFRAEPGSSPWLNLEDAENQLRLLQSQGVCEILILSGEVHPRSSRRKAWFQRIYDLCDLALSLGFLPHTNVGPLSWEEMAALKQVNVSMGLMLEQLTPELLKTVHCYAPSKIPQVRLQQLQWAGELGIPFTTGLLFGIGETEQDWWESLNAIAQIHDEYGHIQEVILQPYSEGTTEMFHSQSFGLHQLLKVIRKAREILPKDITIQIPPNLVDTVGELPQRSSALLACLEAGARDLGGISPKDEVNPDYPHPHSYRLRHVIEPAGWKLVARLPVYPKYDSWLPPKLRQVVERWRISYS</sequence>
<dbReference type="InterPro" id="IPR013785">
    <property type="entry name" value="Aldolase_TIM"/>
</dbReference>
<dbReference type="InterPro" id="IPR007197">
    <property type="entry name" value="rSAM"/>
</dbReference>
<dbReference type="SMART" id="SM00729">
    <property type="entry name" value="Elp3"/>
    <property type="match status" value="1"/>
</dbReference>
<keyword evidence="5 10" id="KW-0479">Metal-binding</keyword>
<dbReference type="STRING" id="1458985.BJP34_30945"/>
<keyword evidence="7 10" id="KW-0411">Iron-sulfur</keyword>
<evidence type="ECO:0000256" key="8">
    <source>
        <dbReference type="ARBA" id="ARBA00023239"/>
    </source>
</evidence>
<evidence type="ECO:0000256" key="5">
    <source>
        <dbReference type="ARBA" id="ARBA00022723"/>
    </source>
</evidence>
<dbReference type="GO" id="GO:0044689">
    <property type="term" value="F:7,8-didemethyl-8-hydroxy-5-deazariboflavin synthase activity"/>
    <property type="evidence" value="ECO:0007669"/>
    <property type="project" value="UniProtKB-EC"/>
</dbReference>
<dbReference type="InterPro" id="IPR058240">
    <property type="entry name" value="rSAM_sf"/>
</dbReference>
<dbReference type="SFLD" id="SFLDG01388">
    <property type="entry name" value="7_8-didemethyl-8-hydroxy-5-dea"/>
    <property type="match status" value="1"/>
</dbReference>
<dbReference type="Gene3D" id="3.20.20.70">
    <property type="entry name" value="Aldolase class I"/>
    <property type="match status" value="1"/>
</dbReference>
<evidence type="ECO:0000256" key="4">
    <source>
        <dbReference type="ARBA" id="ARBA00022691"/>
    </source>
</evidence>
<dbReference type="SUPFAM" id="SSF102114">
    <property type="entry name" value="Radical SAM enzymes"/>
    <property type="match status" value="1"/>
</dbReference>
<dbReference type="SFLD" id="SFLDS00029">
    <property type="entry name" value="Radical_SAM"/>
    <property type="match status" value="1"/>
</dbReference>
<dbReference type="SFLD" id="SFLDG01064">
    <property type="entry name" value="F420__menaquinone_cofactor_bio"/>
    <property type="match status" value="1"/>
</dbReference>
<keyword evidence="3 10" id="KW-0004">4Fe-4S</keyword>